<dbReference type="AlphaFoldDB" id="A0A8J7MER0"/>
<evidence type="ECO:0000256" key="1">
    <source>
        <dbReference type="SAM" id="SignalP"/>
    </source>
</evidence>
<feature type="signal peptide" evidence="1">
    <location>
        <begin position="1"/>
        <end position="25"/>
    </location>
</feature>
<evidence type="ECO:0008006" key="4">
    <source>
        <dbReference type="Google" id="ProtNLM"/>
    </source>
</evidence>
<evidence type="ECO:0000313" key="3">
    <source>
        <dbReference type="Proteomes" id="UP000624703"/>
    </source>
</evidence>
<dbReference type="Proteomes" id="UP000624703">
    <property type="component" value="Unassembled WGS sequence"/>
</dbReference>
<comment type="caution">
    <text evidence="2">The sequence shown here is derived from an EMBL/GenBank/DDBJ whole genome shotgun (WGS) entry which is preliminary data.</text>
</comment>
<gene>
    <name evidence="2" type="ORF">JIN82_09390</name>
</gene>
<accession>A0A8J7MER0</accession>
<keyword evidence="3" id="KW-1185">Reference proteome</keyword>
<sequence length="267" mass="29501">MQFNEYRFAASMLLVGVVTTSGALANYDPSNPASTGSQISATLGYRDFKQGEAMTEMRMNWGLTASPNDVLNFDFGYGWHDGNARGKTDSGLTTTHFSWIHDFGMDTYMSEGYQGLASAFELDLAGRVRGTGGQNVLSFSMIPGFGMADGVSAYMGLGLTSSWDKDFARHNGLGFDIAPSLIFRPYQMWQGGYVEVVPRFKSFFTGNLSGETATTLEINTGGNITQTFMWTCGFQKNFNVDLETYRHGRYTSPKNDWRLNLGLTKSF</sequence>
<protein>
    <recommendedName>
        <fullName evidence="4">Lipoprotein</fullName>
    </recommendedName>
</protein>
<feature type="chain" id="PRO_5035229894" description="Lipoprotein" evidence="1">
    <location>
        <begin position="26"/>
        <end position="267"/>
    </location>
</feature>
<reference evidence="2" key="1">
    <citation type="submission" date="2021-01" db="EMBL/GenBank/DDBJ databases">
        <title>Modified the classification status of verrucomicrobia.</title>
        <authorList>
            <person name="Feng X."/>
        </authorList>
    </citation>
    <scope>NUCLEOTIDE SEQUENCE</scope>
    <source>
        <strain evidence="2">_KCTC 22039</strain>
    </source>
</reference>
<evidence type="ECO:0000313" key="2">
    <source>
        <dbReference type="EMBL" id="MBK1791362.1"/>
    </source>
</evidence>
<keyword evidence="1" id="KW-0732">Signal</keyword>
<proteinExistence type="predicted"/>
<organism evidence="2 3">
    <name type="scientific">Persicirhabdus sediminis</name>
    <dbReference type="NCBI Taxonomy" id="454144"/>
    <lineage>
        <taxon>Bacteria</taxon>
        <taxon>Pseudomonadati</taxon>
        <taxon>Verrucomicrobiota</taxon>
        <taxon>Verrucomicrobiia</taxon>
        <taxon>Verrucomicrobiales</taxon>
        <taxon>Verrucomicrobiaceae</taxon>
        <taxon>Persicirhabdus</taxon>
    </lineage>
</organism>
<dbReference type="EMBL" id="JAENIM010000039">
    <property type="protein sequence ID" value="MBK1791362.1"/>
    <property type="molecule type" value="Genomic_DNA"/>
</dbReference>
<name>A0A8J7MER0_9BACT</name>
<dbReference type="RefSeq" id="WP_200311370.1">
    <property type="nucleotide sequence ID" value="NZ_JAENIM010000039.1"/>
</dbReference>